<gene>
    <name evidence="4" type="primary">afsQ1</name>
    <name evidence="4" type="ORF">LMG29542_01141</name>
</gene>
<dbReference type="PROSITE" id="PS50110">
    <property type="entry name" value="RESPONSE_REGULATORY"/>
    <property type="match status" value="1"/>
</dbReference>
<evidence type="ECO:0000256" key="2">
    <source>
        <dbReference type="PROSITE-ProRule" id="PRU00169"/>
    </source>
</evidence>
<dbReference type="SUPFAM" id="SSF52172">
    <property type="entry name" value="CheY-like"/>
    <property type="match status" value="1"/>
</dbReference>
<dbReference type="GO" id="GO:0000160">
    <property type="term" value="P:phosphorelay signal transduction system"/>
    <property type="evidence" value="ECO:0007669"/>
    <property type="project" value="InterPro"/>
</dbReference>
<dbReference type="InterPro" id="IPR011006">
    <property type="entry name" value="CheY-like_superfamily"/>
</dbReference>
<dbReference type="PANTHER" id="PTHR44591:SF20">
    <property type="entry name" value="PROTEIN PILH"/>
    <property type="match status" value="1"/>
</dbReference>
<proteinExistence type="predicted"/>
<evidence type="ECO:0000256" key="1">
    <source>
        <dbReference type="ARBA" id="ARBA00022553"/>
    </source>
</evidence>
<dbReference type="EMBL" id="CADIKH010000004">
    <property type="protein sequence ID" value="CAB3749907.1"/>
    <property type="molecule type" value="Genomic_DNA"/>
</dbReference>
<feature type="modified residue" description="4-aspartylphosphate" evidence="2">
    <location>
        <position position="62"/>
    </location>
</feature>
<protein>
    <submittedName>
        <fullName evidence="4">Transcriptional regulatory protein AfsQ1</fullName>
    </submittedName>
</protein>
<dbReference type="AlphaFoldDB" id="A0A6J5D942"/>
<dbReference type="InterPro" id="IPR001789">
    <property type="entry name" value="Sig_transdc_resp-reg_receiver"/>
</dbReference>
<accession>A0A6J5D942</accession>
<keyword evidence="5" id="KW-1185">Reference proteome</keyword>
<sequence length="139" mass="15280">MMATALSDTRLPTILLIDDEQDLLSAWALLLELEGFHVVTAIEARAGVELAHRLHPALVITDLMMPEMDGIEVCLAIKADPSLDDVPVILWSASPDIPANIRCECTLHKPVARETLLASVETLLHTAFDARQRGVPMHR</sequence>
<feature type="domain" description="Response regulatory" evidence="3">
    <location>
        <begin position="13"/>
        <end position="124"/>
    </location>
</feature>
<keyword evidence="1 2" id="KW-0597">Phosphoprotein</keyword>
<evidence type="ECO:0000313" key="4">
    <source>
        <dbReference type="EMBL" id="CAB3749907.1"/>
    </source>
</evidence>
<reference evidence="4 5" key="1">
    <citation type="submission" date="2020-04" db="EMBL/GenBank/DDBJ databases">
        <authorList>
            <person name="De Canck E."/>
        </authorList>
    </citation>
    <scope>NUCLEOTIDE SEQUENCE [LARGE SCALE GENOMIC DNA]</scope>
    <source>
        <strain evidence="4 5">LMG 29542</strain>
    </source>
</reference>
<evidence type="ECO:0000259" key="3">
    <source>
        <dbReference type="PROSITE" id="PS50110"/>
    </source>
</evidence>
<dbReference type="PANTHER" id="PTHR44591">
    <property type="entry name" value="STRESS RESPONSE REGULATOR PROTEIN 1"/>
    <property type="match status" value="1"/>
</dbReference>
<dbReference type="Pfam" id="PF00072">
    <property type="entry name" value="Response_reg"/>
    <property type="match status" value="1"/>
</dbReference>
<name>A0A6J5D942_9BURK</name>
<dbReference type="InterPro" id="IPR050595">
    <property type="entry name" value="Bact_response_regulator"/>
</dbReference>
<dbReference type="Gene3D" id="3.40.50.2300">
    <property type="match status" value="1"/>
</dbReference>
<evidence type="ECO:0000313" key="5">
    <source>
        <dbReference type="Proteomes" id="UP000494363"/>
    </source>
</evidence>
<dbReference type="Proteomes" id="UP000494363">
    <property type="component" value="Unassembled WGS sequence"/>
</dbReference>
<organism evidence="4 5">
    <name type="scientific">Paraburkholderia humisilvae</name>
    <dbReference type="NCBI Taxonomy" id="627669"/>
    <lineage>
        <taxon>Bacteria</taxon>
        <taxon>Pseudomonadati</taxon>
        <taxon>Pseudomonadota</taxon>
        <taxon>Betaproteobacteria</taxon>
        <taxon>Burkholderiales</taxon>
        <taxon>Burkholderiaceae</taxon>
        <taxon>Paraburkholderia</taxon>
    </lineage>
</organism>
<dbReference type="SMART" id="SM00448">
    <property type="entry name" value="REC"/>
    <property type="match status" value="1"/>
</dbReference>
<dbReference type="RefSeq" id="WP_175225479.1">
    <property type="nucleotide sequence ID" value="NZ_JBHLTK010000474.1"/>
</dbReference>